<dbReference type="SUPFAM" id="SSF53474">
    <property type="entry name" value="alpha/beta-Hydrolases"/>
    <property type="match status" value="1"/>
</dbReference>
<feature type="region of interest" description="Disordered" evidence="1">
    <location>
        <begin position="1"/>
        <end position="65"/>
    </location>
</feature>
<evidence type="ECO:0000259" key="2">
    <source>
        <dbReference type="Pfam" id="PF20408"/>
    </source>
</evidence>
<sequence length="301" mass="32085">MARVTRSQAAKTQGGSSRHNSEQVKDSATARPKTKPAVKRTKKKLPTTPTPAKQVKKPSAVAPTSTSLSIASNGVHSFEVPSAKKPVPCELHGGPAGTKPALLFTHGAGGGMSTPATQDFAKGFATASPILLYQGTMNLPNRVRACQAVIDHVEWSAALGGRSMGARAACIAVAENEGTEAVVLVSYPLVGGKEGTNVRDQILLDLPGRVKVLFVIGEKDGMCPLEQLDEVRGRMQAPSWLVVIEGADHGMSVTPKKASEPMRRCTGAMAAEWLRVRDEEKRRRTIRWDAEASVAEMSDWA</sequence>
<gene>
    <name evidence="3" type="ORF">B0A48_07228</name>
</gene>
<dbReference type="PANTHER" id="PTHR13136">
    <property type="entry name" value="TESTIS DEVELOPMENT PROTEIN PRTD"/>
    <property type="match status" value="1"/>
</dbReference>
<dbReference type="PANTHER" id="PTHR13136:SF11">
    <property type="entry name" value="TESTIS-EXPRESSED PROTEIN 30"/>
    <property type="match status" value="1"/>
</dbReference>
<dbReference type="AlphaFoldDB" id="A0A1V8T8E9"/>
<keyword evidence="4" id="KW-1185">Reference proteome</keyword>
<dbReference type="Pfam" id="PF20408">
    <property type="entry name" value="Abhydrolase_11"/>
    <property type="match status" value="1"/>
</dbReference>
<feature type="domain" description="KANL3/Tex30 alpha/beta hydrolase-like" evidence="2">
    <location>
        <begin position="99"/>
        <end position="259"/>
    </location>
</feature>
<feature type="compositionally biased region" description="Polar residues" evidence="1">
    <location>
        <begin position="1"/>
        <end position="18"/>
    </location>
</feature>
<dbReference type="Proteomes" id="UP000192596">
    <property type="component" value="Unassembled WGS sequence"/>
</dbReference>
<evidence type="ECO:0000313" key="4">
    <source>
        <dbReference type="Proteomes" id="UP000192596"/>
    </source>
</evidence>
<evidence type="ECO:0000313" key="3">
    <source>
        <dbReference type="EMBL" id="OQO07531.1"/>
    </source>
</evidence>
<proteinExistence type="predicted"/>
<dbReference type="EMBL" id="NAJO01000014">
    <property type="protein sequence ID" value="OQO07531.1"/>
    <property type="molecule type" value="Genomic_DNA"/>
</dbReference>
<dbReference type="InterPro" id="IPR026555">
    <property type="entry name" value="NSL3/Tex30"/>
</dbReference>
<reference evidence="4" key="1">
    <citation type="submission" date="2017-03" db="EMBL/GenBank/DDBJ databases">
        <title>Genomes of endolithic fungi from Antarctica.</title>
        <authorList>
            <person name="Coleine C."/>
            <person name="Masonjones S."/>
            <person name="Stajich J.E."/>
        </authorList>
    </citation>
    <scope>NUCLEOTIDE SEQUENCE [LARGE SCALE GENOMIC DNA]</scope>
    <source>
        <strain evidence="4">CCFEE 5527</strain>
    </source>
</reference>
<dbReference type="InParanoid" id="A0A1V8T8E9"/>
<comment type="caution">
    <text evidence="3">The sequence shown here is derived from an EMBL/GenBank/DDBJ whole genome shotgun (WGS) entry which is preliminary data.</text>
</comment>
<protein>
    <recommendedName>
        <fullName evidence="2">KANL3/Tex30 alpha/beta hydrolase-like domain-containing protein</fullName>
    </recommendedName>
</protein>
<name>A0A1V8T8E9_9PEZI</name>
<accession>A0A1V8T8E9</accession>
<feature type="compositionally biased region" description="Basic residues" evidence="1">
    <location>
        <begin position="32"/>
        <end position="45"/>
    </location>
</feature>
<evidence type="ECO:0000256" key="1">
    <source>
        <dbReference type="SAM" id="MobiDB-lite"/>
    </source>
</evidence>
<dbReference type="InterPro" id="IPR029058">
    <property type="entry name" value="AB_hydrolase_fold"/>
</dbReference>
<organism evidence="3 4">
    <name type="scientific">Cryoendolithus antarcticus</name>
    <dbReference type="NCBI Taxonomy" id="1507870"/>
    <lineage>
        <taxon>Eukaryota</taxon>
        <taxon>Fungi</taxon>
        <taxon>Dikarya</taxon>
        <taxon>Ascomycota</taxon>
        <taxon>Pezizomycotina</taxon>
        <taxon>Dothideomycetes</taxon>
        <taxon>Dothideomycetidae</taxon>
        <taxon>Cladosporiales</taxon>
        <taxon>Cladosporiaceae</taxon>
        <taxon>Cryoendolithus</taxon>
    </lineage>
</organism>
<dbReference type="Gene3D" id="3.40.50.1820">
    <property type="entry name" value="alpha/beta hydrolase"/>
    <property type="match status" value="1"/>
</dbReference>
<dbReference type="OrthoDB" id="6415022at2759"/>
<dbReference type="InterPro" id="IPR046879">
    <property type="entry name" value="KANL3/Tex30_Abhydrolase"/>
</dbReference>
<dbReference type="STRING" id="1507870.A0A1V8T8E9"/>